<dbReference type="GO" id="GO:0016491">
    <property type="term" value="F:oxidoreductase activity"/>
    <property type="evidence" value="ECO:0007669"/>
    <property type="project" value="UniProtKB-KW"/>
</dbReference>
<evidence type="ECO:0000256" key="1">
    <source>
        <dbReference type="ARBA" id="ARBA00023002"/>
    </source>
</evidence>
<accession>A0A5C4T1V7</accession>
<protein>
    <submittedName>
        <fullName evidence="4">Gfo/Idh/MocA family oxidoreductase</fullName>
    </submittedName>
</protein>
<dbReference type="SUPFAM" id="SSF51735">
    <property type="entry name" value="NAD(P)-binding Rossmann-fold domains"/>
    <property type="match status" value="1"/>
</dbReference>
<dbReference type="OrthoDB" id="9815825at2"/>
<evidence type="ECO:0000313" key="4">
    <source>
        <dbReference type="EMBL" id="TNJ62247.1"/>
    </source>
</evidence>
<dbReference type="RefSeq" id="WP_139606276.1">
    <property type="nucleotide sequence ID" value="NZ_VDCQ01000063.1"/>
</dbReference>
<evidence type="ECO:0000259" key="3">
    <source>
        <dbReference type="Pfam" id="PF22725"/>
    </source>
</evidence>
<dbReference type="InterPro" id="IPR055170">
    <property type="entry name" value="GFO_IDH_MocA-like_dom"/>
</dbReference>
<dbReference type="Pfam" id="PF22725">
    <property type="entry name" value="GFO_IDH_MocA_C3"/>
    <property type="match status" value="1"/>
</dbReference>
<proteinExistence type="predicted"/>
<dbReference type="GO" id="GO:0000166">
    <property type="term" value="F:nucleotide binding"/>
    <property type="evidence" value="ECO:0007669"/>
    <property type="project" value="InterPro"/>
</dbReference>
<dbReference type="InterPro" id="IPR000683">
    <property type="entry name" value="Gfo/Idh/MocA-like_OxRdtase_N"/>
</dbReference>
<evidence type="ECO:0000313" key="5">
    <source>
        <dbReference type="Proteomes" id="UP000307943"/>
    </source>
</evidence>
<dbReference type="InterPro" id="IPR036291">
    <property type="entry name" value="NAD(P)-bd_dom_sf"/>
</dbReference>
<dbReference type="Gene3D" id="3.30.360.10">
    <property type="entry name" value="Dihydrodipicolinate Reductase, domain 2"/>
    <property type="match status" value="1"/>
</dbReference>
<dbReference type="SUPFAM" id="SSF55347">
    <property type="entry name" value="Glyceraldehyde-3-phosphate dehydrogenase-like, C-terminal domain"/>
    <property type="match status" value="1"/>
</dbReference>
<dbReference type="EMBL" id="VDCQ01000063">
    <property type="protein sequence ID" value="TNJ62247.1"/>
    <property type="molecule type" value="Genomic_DNA"/>
</dbReference>
<keyword evidence="1" id="KW-0560">Oxidoreductase</keyword>
<gene>
    <name evidence="4" type="ORF">FE784_31685</name>
</gene>
<dbReference type="AlphaFoldDB" id="A0A5C4T1V7"/>
<comment type="caution">
    <text evidence="4">The sequence shown here is derived from an EMBL/GenBank/DDBJ whole genome shotgun (WGS) entry which is preliminary data.</text>
</comment>
<name>A0A5C4T1V7_9BACL</name>
<keyword evidence="5" id="KW-1185">Reference proteome</keyword>
<feature type="domain" description="Gfo/Idh/MocA-like oxidoreductase N-terminal" evidence="2">
    <location>
        <begin position="3"/>
        <end position="114"/>
    </location>
</feature>
<dbReference type="Proteomes" id="UP000307943">
    <property type="component" value="Unassembled WGS sequence"/>
</dbReference>
<dbReference type="PANTHER" id="PTHR43818">
    <property type="entry name" value="BCDNA.GH03377"/>
    <property type="match status" value="1"/>
</dbReference>
<organism evidence="4 5">
    <name type="scientific">Paenibacillus hemerocallicola</name>
    <dbReference type="NCBI Taxonomy" id="1172614"/>
    <lineage>
        <taxon>Bacteria</taxon>
        <taxon>Bacillati</taxon>
        <taxon>Bacillota</taxon>
        <taxon>Bacilli</taxon>
        <taxon>Bacillales</taxon>
        <taxon>Paenibacillaceae</taxon>
        <taxon>Paenibacillus</taxon>
    </lineage>
</organism>
<dbReference type="PANTHER" id="PTHR43818:SF11">
    <property type="entry name" value="BCDNA.GH03377"/>
    <property type="match status" value="1"/>
</dbReference>
<sequence>MIQVCIIGSSGHFGYVLDGLREVPEARLVGVAPGSPGETMDKVLAGASRLGAAPRLFDDCLDMLDELRPDVAAVACHFGDHARVAAEVLKRGIHAFVEKPVATTYSDLRMLRDVYAAGDARLAAMFGSRQMPHFRTARQAVREGAVGDIRLIQAQKSYRLGSRDAFYRQRSSYGGTIPWVGSHAIDWVRWIGGETFESVLAMHSTRDNKDHGELETTALCHFRMTNEVFASVSLDYLRPPTAPSHGDDRIRIAGTEGVLEVRDGRVLLMNDREPGIRELPLLPKEDLFPAFIRQLDEEDGRVSAEDAFAVTEACLKARQSADEGRQVLF</sequence>
<dbReference type="Pfam" id="PF01408">
    <property type="entry name" value="GFO_IDH_MocA"/>
    <property type="match status" value="1"/>
</dbReference>
<evidence type="ECO:0000259" key="2">
    <source>
        <dbReference type="Pfam" id="PF01408"/>
    </source>
</evidence>
<feature type="domain" description="GFO/IDH/MocA-like oxidoreductase" evidence="3">
    <location>
        <begin position="134"/>
        <end position="260"/>
    </location>
</feature>
<dbReference type="Gene3D" id="3.40.50.720">
    <property type="entry name" value="NAD(P)-binding Rossmann-like Domain"/>
    <property type="match status" value="1"/>
</dbReference>
<reference evidence="4 5" key="1">
    <citation type="submission" date="2019-05" db="EMBL/GenBank/DDBJ databases">
        <title>We sequenced the genome of Paenibacillus hemerocallicola KCTC 33185 for further insight into its adaptation and study the phylogeny of Paenibacillus.</title>
        <authorList>
            <person name="Narsing Rao M.P."/>
        </authorList>
    </citation>
    <scope>NUCLEOTIDE SEQUENCE [LARGE SCALE GENOMIC DNA]</scope>
    <source>
        <strain evidence="4 5">KCTC 33185</strain>
    </source>
</reference>
<dbReference type="InterPro" id="IPR050463">
    <property type="entry name" value="Gfo/Idh/MocA_oxidrdct_glycsds"/>
</dbReference>